<organism evidence="3 4">
    <name type="scientific">Rhizorhabdus wittichii (strain DSM 6014 / CCUG 31198 / JCM 15750 / NBRC 105917 / EY 4224 / RW1)</name>
    <name type="common">Sphingomonas wittichii</name>
    <dbReference type="NCBI Taxonomy" id="392499"/>
    <lineage>
        <taxon>Bacteria</taxon>
        <taxon>Pseudomonadati</taxon>
        <taxon>Pseudomonadota</taxon>
        <taxon>Alphaproteobacteria</taxon>
        <taxon>Sphingomonadales</taxon>
        <taxon>Sphingomonadaceae</taxon>
        <taxon>Rhizorhabdus</taxon>
    </lineage>
</organism>
<dbReference type="Gene3D" id="3.40.30.10">
    <property type="entry name" value="Glutaredoxin"/>
    <property type="match status" value="1"/>
</dbReference>
<dbReference type="PANTHER" id="PTHR44051">
    <property type="entry name" value="GLUTATHIONE S-TRANSFERASE-RELATED"/>
    <property type="match status" value="1"/>
</dbReference>
<dbReference type="InterPro" id="IPR036249">
    <property type="entry name" value="Thioredoxin-like_sf"/>
</dbReference>
<evidence type="ECO:0000259" key="2">
    <source>
        <dbReference type="PROSITE" id="PS50405"/>
    </source>
</evidence>
<dbReference type="Proteomes" id="UP000001989">
    <property type="component" value="Chromosome"/>
</dbReference>
<evidence type="ECO:0000259" key="1">
    <source>
        <dbReference type="PROSITE" id="PS50404"/>
    </source>
</evidence>
<dbReference type="Pfam" id="PF02798">
    <property type="entry name" value="GST_N"/>
    <property type="match status" value="1"/>
</dbReference>
<dbReference type="PANTHER" id="PTHR44051:SF8">
    <property type="entry name" value="GLUTATHIONE S-TRANSFERASE GSTA"/>
    <property type="match status" value="1"/>
</dbReference>
<dbReference type="SUPFAM" id="SSF52833">
    <property type="entry name" value="Thioredoxin-like"/>
    <property type="match status" value="1"/>
</dbReference>
<reference evidence="3 4" key="1">
    <citation type="journal article" date="2010" name="J. Bacteriol.">
        <title>Genome sequence of the dioxin-mineralizing bacterium Sphingomonas wittichii RW1.</title>
        <authorList>
            <person name="Miller T.R."/>
            <person name="Delcher A.L."/>
            <person name="Salzberg S.L."/>
            <person name="Saunders E."/>
            <person name="Detter J.C."/>
            <person name="Halden R.U."/>
        </authorList>
    </citation>
    <scope>NUCLEOTIDE SEQUENCE [LARGE SCALE GENOMIC DNA]</scope>
    <source>
        <strain evidence="4">DSM 6014 / CCUG 31198 / JCM 15750 / NBRC 105917 / EY 4224 / RW1</strain>
    </source>
</reference>
<dbReference type="PROSITE" id="PS50405">
    <property type="entry name" value="GST_CTER"/>
    <property type="match status" value="1"/>
</dbReference>
<keyword evidence="4" id="KW-1185">Reference proteome</keyword>
<proteinExistence type="predicted"/>
<dbReference type="EMBL" id="CP000699">
    <property type="protein sequence ID" value="ABQ68009.1"/>
    <property type="molecule type" value="Genomic_DNA"/>
</dbReference>
<evidence type="ECO:0000313" key="4">
    <source>
        <dbReference type="Proteomes" id="UP000001989"/>
    </source>
</evidence>
<protein>
    <submittedName>
        <fullName evidence="3">Glutathione S-transferase, N-terminal domain</fullName>
    </submittedName>
</protein>
<dbReference type="InterPro" id="IPR036282">
    <property type="entry name" value="Glutathione-S-Trfase_C_sf"/>
</dbReference>
<dbReference type="Gene3D" id="1.20.1050.10">
    <property type="match status" value="1"/>
</dbReference>
<name>A0A9J9HAY8_RHIWR</name>
<dbReference type="PROSITE" id="PS50404">
    <property type="entry name" value="GST_NTER"/>
    <property type="match status" value="1"/>
</dbReference>
<dbReference type="InterPro" id="IPR004045">
    <property type="entry name" value="Glutathione_S-Trfase_N"/>
</dbReference>
<dbReference type="AlphaFoldDB" id="A0A9J9HAY8"/>
<accession>A0A9J9HAY8</accession>
<dbReference type="InterPro" id="IPR010987">
    <property type="entry name" value="Glutathione-S-Trfase_C-like"/>
</dbReference>
<dbReference type="KEGG" id="swi:Swit_1646"/>
<evidence type="ECO:0000313" key="3">
    <source>
        <dbReference type="EMBL" id="ABQ68009.1"/>
    </source>
</evidence>
<dbReference type="SUPFAM" id="SSF47616">
    <property type="entry name" value="GST C-terminal domain-like"/>
    <property type="match status" value="1"/>
</dbReference>
<sequence length="210" mass="22553">MRLYHSPMSIALACRLALTAADIGHEVVIVNSLSGETKQEPFLSINPLGEVPALDHDGAIVTQTVAILSFIADHGGQGWADPTPIERAKELSTMIVAAAEVQAAWKMINRPNRYAPSDTAAAEVGAQARIRLDAAYAELERRIALRDTGKALGILDYHAGVLALWKIMAPAGQGLSPTPHLDAVKDRLMNTPKLRQVIDEDIANYTAMVG</sequence>
<feature type="domain" description="GST C-terminal" evidence="2">
    <location>
        <begin position="83"/>
        <end position="208"/>
    </location>
</feature>
<feature type="domain" description="GST N-terminal" evidence="1">
    <location>
        <begin position="1"/>
        <end position="79"/>
    </location>
</feature>
<gene>
    <name evidence="3" type="ordered locus">Swit_1646</name>
</gene>